<dbReference type="AlphaFoldDB" id="A0A816KPQ1"/>
<reference evidence="1" key="1">
    <citation type="submission" date="2021-01" db="EMBL/GenBank/DDBJ databases">
        <authorList>
            <consortium name="Genoscope - CEA"/>
            <person name="William W."/>
        </authorList>
    </citation>
    <scope>NUCLEOTIDE SEQUENCE</scope>
</reference>
<accession>A0A816KPQ1</accession>
<dbReference type="Proteomes" id="UP001295469">
    <property type="component" value="Chromosome C05"/>
</dbReference>
<protein>
    <submittedName>
        <fullName evidence="1">(rape) hypothetical protein</fullName>
    </submittedName>
</protein>
<organism evidence="1">
    <name type="scientific">Brassica napus</name>
    <name type="common">Rape</name>
    <dbReference type="NCBI Taxonomy" id="3708"/>
    <lineage>
        <taxon>Eukaryota</taxon>
        <taxon>Viridiplantae</taxon>
        <taxon>Streptophyta</taxon>
        <taxon>Embryophyta</taxon>
        <taxon>Tracheophyta</taxon>
        <taxon>Spermatophyta</taxon>
        <taxon>Magnoliopsida</taxon>
        <taxon>eudicotyledons</taxon>
        <taxon>Gunneridae</taxon>
        <taxon>Pentapetalae</taxon>
        <taxon>rosids</taxon>
        <taxon>malvids</taxon>
        <taxon>Brassicales</taxon>
        <taxon>Brassicaceae</taxon>
        <taxon>Brassiceae</taxon>
        <taxon>Brassica</taxon>
    </lineage>
</organism>
<gene>
    <name evidence="1" type="ORF">DARMORV10_C05P32900.1</name>
</gene>
<sequence length="48" mass="5094">MDTPSTRETGKRKPNVEFQILSCLSAFTNGFALVCESPIGSASCAAAW</sequence>
<name>A0A816KPQ1_BRANA</name>
<proteinExistence type="predicted"/>
<evidence type="ECO:0000313" key="1">
    <source>
        <dbReference type="EMBL" id="CAF1929382.1"/>
    </source>
</evidence>
<dbReference type="EMBL" id="HG994369">
    <property type="protein sequence ID" value="CAF1929382.1"/>
    <property type="molecule type" value="Genomic_DNA"/>
</dbReference>